<name>A0A0F9UCM6_9ZZZZ</name>
<sequence length="61" mass="7166">MCNNEAWSFEHHLRKIVSDMDKVFSEFIEKGSNIELTIADAIRLSDFQKKFDELKKYVGVN</sequence>
<dbReference type="AlphaFoldDB" id="A0A0F9UCM6"/>
<accession>A0A0F9UCM6</accession>
<reference evidence="1" key="1">
    <citation type="journal article" date="2015" name="Nature">
        <title>Complex archaea that bridge the gap between prokaryotes and eukaryotes.</title>
        <authorList>
            <person name="Spang A."/>
            <person name="Saw J.H."/>
            <person name="Jorgensen S.L."/>
            <person name="Zaremba-Niedzwiedzka K."/>
            <person name="Martijn J."/>
            <person name="Lind A.E."/>
            <person name="van Eijk R."/>
            <person name="Schleper C."/>
            <person name="Guy L."/>
            <person name="Ettema T.J."/>
        </authorList>
    </citation>
    <scope>NUCLEOTIDE SEQUENCE</scope>
</reference>
<gene>
    <name evidence="1" type="ORF">LCGC14_0225140</name>
</gene>
<comment type="caution">
    <text evidence="1">The sequence shown here is derived from an EMBL/GenBank/DDBJ whole genome shotgun (WGS) entry which is preliminary data.</text>
</comment>
<proteinExistence type="predicted"/>
<dbReference type="EMBL" id="LAZR01000107">
    <property type="protein sequence ID" value="KKN90930.1"/>
    <property type="molecule type" value="Genomic_DNA"/>
</dbReference>
<protein>
    <submittedName>
        <fullName evidence="1">Uncharacterized protein</fullName>
    </submittedName>
</protein>
<organism evidence="1">
    <name type="scientific">marine sediment metagenome</name>
    <dbReference type="NCBI Taxonomy" id="412755"/>
    <lineage>
        <taxon>unclassified sequences</taxon>
        <taxon>metagenomes</taxon>
        <taxon>ecological metagenomes</taxon>
    </lineage>
</organism>
<evidence type="ECO:0000313" key="1">
    <source>
        <dbReference type="EMBL" id="KKN90930.1"/>
    </source>
</evidence>